<dbReference type="InterPro" id="IPR014729">
    <property type="entry name" value="Rossmann-like_a/b/a_fold"/>
</dbReference>
<keyword evidence="13" id="KW-1185">Reference proteome</keyword>
<keyword evidence="3 7" id="KW-0436">Ligase</keyword>
<feature type="binding site" evidence="7">
    <location>
        <position position="469"/>
    </location>
    <ligand>
        <name>deamido-NAD(+)</name>
        <dbReference type="ChEBI" id="CHEBI:58437"/>
        <note>ligand shared between two neighboring subunits</note>
    </ligand>
</feature>
<evidence type="ECO:0000256" key="5">
    <source>
        <dbReference type="ARBA" id="ARBA00022840"/>
    </source>
</evidence>
<feature type="active site" description="Nucleophile; for glutaminase activity" evidence="7">
    <location>
        <position position="163"/>
    </location>
</feature>
<dbReference type="PIRSF" id="PIRSF006630">
    <property type="entry name" value="NADS_GAT"/>
    <property type="match status" value="1"/>
</dbReference>
<evidence type="ECO:0000256" key="8">
    <source>
        <dbReference type="PIRNR" id="PIRNR006630"/>
    </source>
</evidence>
<dbReference type="CDD" id="cd00553">
    <property type="entry name" value="NAD_synthase"/>
    <property type="match status" value="1"/>
</dbReference>
<evidence type="ECO:0000256" key="2">
    <source>
        <dbReference type="ARBA" id="ARBA00007145"/>
    </source>
</evidence>
<dbReference type="GO" id="GO:0005737">
    <property type="term" value="C:cytoplasm"/>
    <property type="evidence" value="ECO:0007669"/>
    <property type="project" value="InterPro"/>
</dbReference>
<dbReference type="SUPFAM" id="SSF52402">
    <property type="entry name" value="Adenine nucleotide alpha hydrolases-like"/>
    <property type="match status" value="1"/>
</dbReference>
<dbReference type="GO" id="GO:0008795">
    <property type="term" value="F:NAD+ synthase activity"/>
    <property type="evidence" value="ECO:0007669"/>
    <property type="project" value="UniProtKB-UniRule"/>
</dbReference>
<dbReference type="KEGG" id="pnd:Pla175_40610"/>
<dbReference type="UniPathway" id="UPA00253">
    <property type="reaction ID" value="UER00334"/>
</dbReference>
<comment type="pathway">
    <text evidence="1 7 8">Cofactor biosynthesis; NAD(+) biosynthesis; NAD(+) from deamido-NAD(+) (L-Gln route): step 1/1.</text>
</comment>
<evidence type="ECO:0000256" key="9">
    <source>
        <dbReference type="RuleBase" id="RU003811"/>
    </source>
</evidence>
<protein>
    <recommendedName>
        <fullName evidence="7 8">Glutamine-dependent NAD(+) synthetase</fullName>
        <ecNumber evidence="7 8">6.3.5.1</ecNumber>
    </recommendedName>
    <alternativeName>
        <fullName evidence="7 8">NAD(+) synthase [glutamine-hydrolyzing]</fullName>
    </alternativeName>
</protein>
<feature type="binding site" evidence="7">
    <location>
        <position position="190"/>
    </location>
    <ligand>
        <name>L-glutamine</name>
        <dbReference type="ChEBI" id="CHEBI:58359"/>
    </ligand>
</feature>
<dbReference type="InterPro" id="IPR022310">
    <property type="entry name" value="NAD/GMP_synthase"/>
</dbReference>
<feature type="region of interest" description="Disordered" evidence="10">
    <location>
        <begin position="298"/>
        <end position="323"/>
    </location>
</feature>
<dbReference type="SUPFAM" id="SSF56317">
    <property type="entry name" value="Carbon-nitrogen hydrolase"/>
    <property type="match status" value="1"/>
</dbReference>
<evidence type="ECO:0000259" key="11">
    <source>
        <dbReference type="PROSITE" id="PS50263"/>
    </source>
</evidence>
<comment type="caution">
    <text evidence="7">Lacks conserved residue(s) required for the propagation of feature annotation.</text>
</comment>
<dbReference type="InterPro" id="IPR014445">
    <property type="entry name" value="Gln-dep_NAD_synthase"/>
</dbReference>
<name>A0A518DGU0_9BACT</name>
<dbReference type="Gene3D" id="3.60.110.10">
    <property type="entry name" value="Carbon-nitrogen hydrolase"/>
    <property type="match status" value="1"/>
</dbReference>
<feature type="binding site" evidence="7">
    <location>
        <position position="493"/>
    </location>
    <ligand>
        <name>ATP</name>
        <dbReference type="ChEBI" id="CHEBI:30616"/>
    </ligand>
</feature>
<dbReference type="PROSITE" id="PS50263">
    <property type="entry name" value="CN_HYDROLASE"/>
    <property type="match status" value="1"/>
</dbReference>
<keyword evidence="4 7" id="KW-0547">Nucleotide-binding</keyword>
<comment type="function">
    <text evidence="7">Catalyzes the ATP-dependent amidation of deamido-NAD to form NAD. Uses L-glutamine as a nitrogen source.</text>
</comment>
<dbReference type="PANTHER" id="PTHR23090">
    <property type="entry name" value="NH 3 /GLUTAMINE-DEPENDENT NAD + SYNTHETASE"/>
    <property type="match status" value="1"/>
</dbReference>
<dbReference type="HAMAP" id="MF_02090">
    <property type="entry name" value="NadE_glutamine_dep"/>
    <property type="match status" value="1"/>
</dbReference>
<dbReference type="Pfam" id="PF00795">
    <property type="entry name" value="CN_hydrolase"/>
    <property type="match status" value="1"/>
</dbReference>
<dbReference type="GO" id="GO:0003952">
    <property type="term" value="F:NAD+ synthase (glutamine-hydrolyzing) activity"/>
    <property type="evidence" value="ECO:0007669"/>
    <property type="project" value="UniProtKB-UniRule"/>
</dbReference>
<dbReference type="GO" id="GO:0004359">
    <property type="term" value="F:glutaminase activity"/>
    <property type="evidence" value="ECO:0007669"/>
    <property type="project" value="InterPro"/>
</dbReference>
<feature type="active site" description="Proton acceptor; for glutaminase activity" evidence="7">
    <location>
        <position position="44"/>
    </location>
</feature>
<dbReference type="AlphaFoldDB" id="A0A518DGU0"/>
<dbReference type="PANTHER" id="PTHR23090:SF9">
    <property type="entry name" value="GLUTAMINE-DEPENDENT NAD(+) SYNTHETASE"/>
    <property type="match status" value="1"/>
</dbReference>
<dbReference type="CDD" id="cd07570">
    <property type="entry name" value="GAT_Gln-NAD-synth"/>
    <property type="match status" value="1"/>
</dbReference>
<dbReference type="EMBL" id="CP036291">
    <property type="protein sequence ID" value="QDU90652.1"/>
    <property type="molecule type" value="Genomic_DNA"/>
</dbReference>
<dbReference type="OrthoDB" id="9803818at2"/>
<comment type="catalytic activity">
    <reaction evidence="7 8">
        <text>deamido-NAD(+) + L-glutamine + ATP + H2O = L-glutamate + AMP + diphosphate + NAD(+) + H(+)</text>
        <dbReference type="Rhea" id="RHEA:24384"/>
        <dbReference type="ChEBI" id="CHEBI:15377"/>
        <dbReference type="ChEBI" id="CHEBI:15378"/>
        <dbReference type="ChEBI" id="CHEBI:29985"/>
        <dbReference type="ChEBI" id="CHEBI:30616"/>
        <dbReference type="ChEBI" id="CHEBI:33019"/>
        <dbReference type="ChEBI" id="CHEBI:57540"/>
        <dbReference type="ChEBI" id="CHEBI:58359"/>
        <dbReference type="ChEBI" id="CHEBI:58437"/>
        <dbReference type="ChEBI" id="CHEBI:456215"/>
        <dbReference type="EC" id="6.3.5.1"/>
    </reaction>
</comment>
<comment type="similarity">
    <text evidence="2 7 8">In the C-terminal section; belongs to the NAD synthetase family.</text>
</comment>
<evidence type="ECO:0000256" key="10">
    <source>
        <dbReference type="SAM" id="MobiDB-lite"/>
    </source>
</evidence>
<feature type="binding site" evidence="7">
    <location>
        <position position="627"/>
    </location>
    <ligand>
        <name>deamido-NAD(+)</name>
        <dbReference type="ChEBI" id="CHEBI:58437"/>
        <note>ligand shared between two neighboring subunits</note>
    </ligand>
</feature>
<organism evidence="12 13">
    <name type="scientific">Pirellulimonas nuda</name>
    <dbReference type="NCBI Taxonomy" id="2528009"/>
    <lineage>
        <taxon>Bacteria</taxon>
        <taxon>Pseudomonadati</taxon>
        <taxon>Planctomycetota</taxon>
        <taxon>Planctomycetia</taxon>
        <taxon>Pirellulales</taxon>
        <taxon>Lacipirellulaceae</taxon>
        <taxon>Pirellulimonas</taxon>
    </lineage>
</organism>
<dbReference type="NCBIfam" id="TIGR00552">
    <property type="entry name" value="nadE"/>
    <property type="match status" value="1"/>
</dbReference>
<proteinExistence type="inferred from homology"/>
<feature type="binding site" evidence="7">
    <location>
        <position position="498"/>
    </location>
    <ligand>
        <name>deamido-NAD(+)</name>
        <dbReference type="ChEBI" id="CHEBI:58437"/>
        <note>ligand shared between two neighboring subunits</note>
    </ligand>
</feature>
<evidence type="ECO:0000313" key="13">
    <source>
        <dbReference type="Proteomes" id="UP000317429"/>
    </source>
</evidence>
<dbReference type="RefSeq" id="WP_145289576.1">
    <property type="nucleotide sequence ID" value="NZ_CP036291.1"/>
</dbReference>
<accession>A0A518DGU0</accession>
<dbReference type="GO" id="GO:0005524">
    <property type="term" value="F:ATP binding"/>
    <property type="evidence" value="ECO:0007669"/>
    <property type="project" value="UniProtKB-UniRule"/>
</dbReference>
<feature type="domain" description="CN hydrolase" evidence="11">
    <location>
        <begin position="4"/>
        <end position="268"/>
    </location>
</feature>
<evidence type="ECO:0000256" key="7">
    <source>
        <dbReference type="HAMAP-Rule" id="MF_02090"/>
    </source>
</evidence>
<dbReference type="InterPro" id="IPR003694">
    <property type="entry name" value="NAD_synthase"/>
</dbReference>
<sequence>MQLIRLAAASLNQTPMDWRGNFDRMAAVIDAARRQGVGLLCLPELCVTAYGCEDMHFSPAVRSRALDLVQQLLPLTDGIAVAVGLPIAVGPALFNGQAMLVDGRLAGIVCKQHLANEGIHYEARWFERWPAGAVDSIEVDGRRVPVGDLLFDIGGVRVGIEICRDAWIAERTGIALARRGADVLLNPNASHFAFGKCDIRRRFVVEGSRTLGVATVHCNALGNESGRSIYDGDTMIAALGRLVASGPRFSLADSQLSSAVVDVAQLRQNRTRWMEAGRVGKQDAGLVAAPLEWPTVPDTEGASAPLGSASSATDAPWESGPHRKEEEFARAVTLGLFDYLRKSRANGFVVSLSGGVDSAAVATLCWLMVRLGVAELGQAGFAKRLPSVCGAQEAGDPRGLVRRLLTCVYQSTRQSGAATQNAARGVAEAIGAEFHLWSVDAMVDAFVGVVGEATGREIDWQTDDVALQNIQARARGPGVWLLANLKNALLLTTSNRSEASVGYATMDGDTCGGLAPVAGIDKHFLRHWLRWMETAGPAGVGPLPALAAINAQRPTAELRPAAAGQTDEADLMPYDVLDAIERSAIRDKRSPAEVLATLGPEFPQHERSELRGWVERFFKLWSANQWKRERYAPALHVDQGNVDPKTWCRFPILNGGFRAELEELEGG</sequence>
<comment type="similarity">
    <text evidence="9">Belongs to the NAD synthetase family.</text>
</comment>
<feature type="active site" description="For glutaminase activity" evidence="7">
    <location>
        <position position="111"/>
    </location>
</feature>
<evidence type="ECO:0000256" key="1">
    <source>
        <dbReference type="ARBA" id="ARBA00005188"/>
    </source>
</evidence>
<dbReference type="Gene3D" id="3.40.50.620">
    <property type="entry name" value="HUPs"/>
    <property type="match status" value="1"/>
</dbReference>
<dbReference type="Proteomes" id="UP000317429">
    <property type="component" value="Chromosome"/>
</dbReference>
<evidence type="ECO:0000256" key="3">
    <source>
        <dbReference type="ARBA" id="ARBA00022598"/>
    </source>
</evidence>
<evidence type="ECO:0000313" key="12">
    <source>
        <dbReference type="EMBL" id="QDU90652.1"/>
    </source>
</evidence>
<feature type="binding site" evidence="7">
    <location>
        <position position="196"/>
    </location>
    <ligand>
        <name>L-glutamine</name>
        <dbReference type="ChEBI" id="CHEBI:58359"/>
    </ligand>
</feature>
<dbReference type="InterPro" id="IPR036526">
    <property type="entry name" value="C-N_Hydrolase_sf"/>
</dbReference>
<reference evidence="12 13" key="1">
    <citation type="submission" date="2019-02" db="EMBL/GenBank/DDBJ databases">
        <title>Deep-cultivation of Planctomycetes and their phenomic and genomic characterization uncovers novel biology.</title>
        <authorList>
            <person name="Wiegand S."/>
            <person name="Jogler M."/>
            <person name="Boedeker C."/>
            <person name="Pinto D."/>
            <person name="Vollmers J."/>
            <person name="Rivas-Marin E."/>
            <person name="Kohn T."/>
            <person name="Peeters S.H."/>
            <person name="Heuer A."/>
            <person name="Rast P."/>
            <person name="Oberbeckmann S."/>
            <person name="Bunk B."/>
            <person name="Jeske O."/>
            <person name="Meyerdierks A."/>
            <person name="Storesund J.E."/>
            <person name="Kallscheuer N."/>
            <person name="Luecker S."/>
            <person name="Lage O.M."/>
            <person name="Pohl T."/>
            <person name="Merkel B.J."/>
            <person name="Hornburger P."/>
            <person name="Mueller R.-W."/>
            <person name="Bruemmer F."/>
            <person name="Labrenz M."/>
            <person name="Spormann A.M."/>
            <person name="Op den Camp H."/>
            <person name="Overmann J."/>
            <person name="Amann R."/>
            <person name="Jetten M.S.M."/>
            <person name="Mascher T."/>
            <person name="Medema M.H."/>
            <person name="Devos D.P."/>
            <person name="Kaster A.-K."/>
            <person name="Ovreas L."/>
            <person name="Rohde M."/>
            <person name="Galperin M.Y."/>
            <person name="Jogler C."/>
        </authorList>
    </citation>
    <scope>NUCLEOTIDE SEQUENCE [LARGE SCALE GENOMIC DNA]</scope>
    <source>
        <strain evidence="12 13">Pla175</strain>
    </source>
</reference>
<dbReference type="EC" id="6.3.5.1" evidence="7 8"/>
<keyword evidence="6 7" id="KW-0520">NAD</keyword>
<gene>
    <name evidence="7 12" type="primary">nadE</name>
    <name evidence="12" type="ORF">Pla175_40610</name>
</gene>
<dbReference type="InterPro" id="IPR003010">
    <property type="entry name" value="C-N_Hydrolase"/>
</dbReference>
<dbReference type="Pfam" id="PF02540">
    <property type="entry name" value="NAD_synthase"/>
    <property type="match status" value="1"/>
</dbReference>
<dbReference type="GO" id="GO:0009435">
    <property type="term" value="P:NAD+ biosynthetic process"/>
    <property type="evidence" value="ECO:0007669"/>
    <property type="project" value="UniProtKB-UniRule"/>
</dbReference>
<feature type="compositionally biased region" description="Low complexity" evidence="10">
    <location>
        <begin position="301"/>
        <end position="312"/>
    </location>
</feature>
<evidence type="ECO:0000256" key="6">
    <source>
        <dbReference type="ARBA" id="ARBA00023027"/>
    </source>
</evidence>
<evidence type="ECO:0000256" key="4">
    <source>
        <dbReference type="ARBA" id="ARBA00022741"/>
    </source>
</evidence>
<keyword evidence="5 7" id="KW-0067">ATP-binding</keyword>